<dbReference type="SUPFAM" id="SSF48371">
    <property type="entry name" value="ARM repeat"/>
    <property type="match status" value="1"/>
</dbReference>
<dbReference type="Gene3D" id="1.25.10.10">
    <property type="entry name" value="Leucine-rich Repeat Variant"/>
    <property type="match status" value="1"/>
</dbReference>
<feature type="repeat" description="HEAT" evidence="3">
    <location>
        <begin position="341"/>
        <end position="377"/>
    </location>
</feature>
<evidence type="ECO:0000256" key="3">
    <source>
        <dbReference type="PROSITE-ProRule" id="PRU00103"/>
    </source>
</evidence>
<dbReference type="PANTHER" id="PTHR10648:SF4">
    <property type="entry name" value="PROTEIN PHOSPHATASE 2 (FORMERLY 2A), REGULATORY SUBUNIT A, BETA ISOFORM-RELATED"/>
    <property type="match status" value="1"/>
</dbReference>
<evidence type="ECO:0000313" key="5">
    <source>
        <dbReference type="EMBL" id="JAV62518.1"/>
    </source>
</evidence>
<keyword evidence="1" id="KW-0677">Repeat</keyword>
<dbReference type="InterPro" id="IPR054573">
    <property type="entry name" value="PP2A/SF3B1-like_HEAT"/>
</dbReference>
<organism evidence="5">
    <name type="scientific">Photinus pyralis</name>
    <name type="common">Common eastern firefly</name>
    <name type="synonym">Lampyris pyralis</name>
    <dbReference type="NCBI Taxonomy" id="7054"/>
    <lineage>
        <taxon>Eukaryota</taxon>
        <taxon>Metazoa</taxon>
        <taxon>Ecdysozoa</taxon>
        <taxon>Arthropoda</taxon>
        <taxon>Hexapoda</taxon>
        <taxon>Insecta</taxon>
        <taxon>Pterygota</taxon>
        <taxon>Neoptera</taxon>
        <taxon>Endopterygota</taxon>
        <taxon>Coleoptera</taxon>
        <taxon>Polyphaga</taxon>
        <taxon>Elateriformia</taxon>
        <taxon>Elateroidea</taxon>
        <taxon>Lampyridae</taxon>
        <taxon>Lampyrinae</taxon>
        <taxon>Photinus</taxon>
    </lineage>
</organism>
<feature type="repeat" description="HEAT" evidence="3">
    <location>
        <begin position="380"/>
        <end position="418"/>
    </location>
</feature>
<dbReference type="InterPro" id="IPR021133">
    <property type="entry name" value="HEAT_type_2"/>
</dbReference>
<evidence type="ECO:0000259" key="4">
    <source>
        <dbReference type="Pfam" id="PF22646"/>
    </source>
</evidence>
<dbReference type="GO" id="GO:0000159">
    <property type="term" value="C:protein phosphatase type 2A complex"/>
    <property type="evidence" value="ECO:0007669"/>
    <property type="project" value="TreeGrafter"/>
</dbReference>
<name>A0A1Y1KPL2_PHOPY</name>
<dbReference type="GO" id="GO:0005829">
    <property type="term" value="C:cytosol"/>
    <property type="evidence" value="ECO:0007669"/>
    <property type="project" value="TreeGrafter"/>
</dbReference>
<evidence type="ECO:0000256" key="1">
    <source>
        <dbReference type="ARBA" id="ARBA00022737"/>
    </source>
</evidence>
<evidence type="ECO:0000256" key="2">
    <source>
        <dbReference type="ARBA" id="ARBA00038332"/>
    </source>
</evidence>
<dbReference type="AlphaFoldDB" id="A0A1Y1KPL2"/>
<dbReference type="Pfam" id="PF22646">
    <property type="entry name" value="PPP2R1A-like_HEAT"/>
    <property type="match status" value="1"/>
</dbReference>
<dbReference type="PROSITE" id="PS50077">
    <property type="entry name" value="HEAT_REPEAT"/>
    <property type="match status" value="4"/>
</dbReference>
<dbReference type="InterPro" id="IPR016024">
    <property type="entry name" value="ARM-type_fold"/>
</dbReference>
<reference evidence="5" key="1">
    <citation type="journal article" date="2016" name="Sci. Rep.">
        <title>Molecular characterization of firefly nuptial gifts: a multi-omics approach sheds light on postcopulatory sexual selection.</title>
        <authorList>
            <person name="Al-Wathiqui N."/>
            <person name="Fallon T.R."/>
            <person name="South A."/>
            <person name="Weng J.K."/>
            <person name="Lewis S.M."/>
        </authorList>
    </citation>
    <scope>NUCLEOTIDE SEQUENCE</scope>
</reference>
<feature type="repeat" description="HEAT" evidence="3">
    <location>
        <begin position="288"/>
        <end position="326"/>
    </location>
</feature>
<proteinExistence type="inferred from homology"/>
<accession>A0A1Y1KPL2</accession>
<dbReference type="PANTHER" id="PTHR10648">
    <property type="entry name" value="SERINE/THREONINE-PROTEIN PHOSPHATASE PP2A 65 KDA REGULATORY SUBUNIT"/>
    <property type="match status" value="1"/>
</dbReference>
<dbReference type="GO" id="GO:0005634">
    <property type="term" value="C:nucleus"/>
    <property type="evidence" value="ECO:0007669"/>
    <property type="project" value="TreeGrafter"/>
</dbReference>
<sequence length="718" mass="82231">MDDNEIAEEGVTNPLDLFVNECNDLDAEVRISSIKKLATVAVALDAEKTRTELMPYLEDLTESIYNDDEILMNLAEQLVHFVPFVGGIEHVESVLCVLEKLAAVEENIVREKAIESLKKISEELNDDDLEHKFVPLVFGMTESEWFTSKCSSPSLLTVCYPRVSDEIRAEIRRVFELLCKDESPLVRRSFGGKLGDFIKVLELQYLKEQFIPISETFSKDEQDSVRLLAVDISLNVALRLTQEEVDELVVNTITELSCDSSWRVRYQVANKICEIQTAFGHDLTRKYLVLIYQNLINDAEPQVREASAKCIVRFCELLQETHQANRKDEDDQLDPVILQQIFPLIQTLDQDNNPDVKEALSSVITAICPLLGLENTKLLLLPLITASLMNDSSRVKENIISNLNNIISVIGLADIADTVLQIIVDLVNNSASVWRTRRNLIVTINYIAKHSGSDYFDTHLKPLYQKLLNDGVYAVRKTAPLILPILIKNFGFEWAKGSILTNIWLFAEHKHYLYRYVCLFCIDELVSPTLEAKCVEENRLRYLQQLIGKDDENIRIFLNTLRKLNNRLQRKFKQEWVKNTIEATQNELIPEDDIKKYTEDTINMFVTGNNLSILSVRSEDVLIDDVYLEGLLQLAVGKFFDVLKRLAEDPVENVQSLVGRTLMRIRDLCTALDSDFQSEQIKVFLMDECESEEEKEISDDNKSMEEEMLEILDEKLKA</sequence>
<protein>
    <recommendedName>
        <fullName evidence="4">Phosphatase PP2A regulatory subunit A/Splicing factor 3B subunit 1-like HEAT repeat domain-containing protein</fullName>
    </recommendedName>
</protein>
<dbReference type="InterPro" id="IPR011989">
    <property type="entry name" value="ARM-like"/>
</dbReference>
<dbReference type="EMBL" id="GEZM01079109">
    <property type="protein sequence ID" value="JAV62518.1"/>
    <property type="molecule type" value="Transcribed_RNA"/>
</dbReference>
<dbReference type="InterPro" id="IPR051023">
    <property type="entry name" value="PP2A_Regulatory_Subunit_A"/>
</dbReference>
<feature type="repeat" description="HEAT" evidence="3">
    <location>
        <begin position="249"/>
        <end position="287"/>
    </location>
</feature>
<comment type="similarity">
    <text evidence="2">Belongs to the phosphatase 2A regulatory subunit A family.</text>
</comment>
<feature type="domain" description="Phosphatase PP2A regulatory subunit A/Splicing factor 3B subunit 1-like HEAT repeat" evidence="4">
    <location>
        <begin position="282"/>
        <end position="372"/>
    </location>
</feature>
<dbReference type="GO" id="GO:0019888">
    <property type="term" value="F:protein phosphatase regulator activity"/>
    <property type="evidence" value="ECO:0007669"/>
    <property type="project" value="TreeGrafter"/>
</dbReference>